<dbReference type="InterPro" id="IPR050960">
    <property type="entry name" value="AB_hydrolase_4_sf"/>
</dbReference>
<dbReference type="PIRSF" id="PIRSF005211">
    <property type="entry name" value="Ab_hydro_YheT"/>
    <property type="match status" value="1"/>
</dbReference>
<dbReference type="STRING" id="745531.A0A0C3PQ23"/>
<reference evidence="4 5" key="1">
    <citation type="journal article" date="2014" name="PLoS Genet.">
        <title>Analysis of the Phlebiopsis gigantea genome, transcriptome and secretome provides insight into its pioneer colonization strategies of wood.</title>
        <authorList>
            <person name="Hori C."/>
            <person name="Ishida T."/>
            <person name="Igarashi K."/>
            <person name="Samejima M."/>
            <person name="Suzuki H."/>
            <person name="Master E."/>
            <person name="Ferreira P."/>
            <person name="Ruiz-Duenas F.J."/>
            <person name="Held B."/>
            <person name="Canessa P."/>
            <person name="Larrondo L.F."/>
            <person name="Schmoll M."/>
            <person name="Druzhinina I.S."/>
            <person name="Kubicek C.P."/>
            <person name="Gaskell J.A."/>
            <person name="Kersten P."/>
            <person name="St John F."/>
            <person name="Glasner J."/>
            <person name="Sabat G."/>
            <person name="Splinter BonDurant S."/>
            <person name="Syed K."/>
            <person name="Yadav J."/>
            <person name="Mgbeahuruike A.C."/>
            <person name="Kovalchuk A."/>
            <person name="Asiegbu F.O."/>
            <person name="Lackner G."/>
            <person name="Hoffmeister D."/>
            <person name="Rencoret J."/>
            <person name="Gutierrez A."/>
            <person name="Sun H."/>
            <person name="Lindquist E."/>
            <person name="Barry K."/>
            <person name="Riley R."/>
            <person name="Grigoriev I.V."/>
            <person name="Henrissat B."/>
            <person name="Kues U."/>
            <person name="Berka R.M."/>
            <person name="Martinez A.T."/>
            <person name="Covert S.F."/>
            <person name="Blanchette R.A."/>
            <person name="Cullen D."/>
        </authorList>
    </citation>
    <scope>NUCLEOTIDE SEQUENCE [LARGE SCALE GENOMIC DNA]</scope>
    <source>
        <strain evidence="4 5">11061_1 CR5-6</strain>
    </source>
</reference>
<accession>A0A0C3PQ23</accession>
<dbReference type="Proteomes" id="UP000053257">
    <property type="component" value="Unassembled WGS sequence"/>
</dbReference>
<evidence type="ECO:0000256" key="2">
    <source>
        <dbReference type="PIRSR" id="PIRSR005211-1"/>
    </source>
</evidence>
<feature type="active site" description="Charge relay system" evidence="2">
    <location>
        <position position="346"/>
    </location>
</feature>
<dbReference type="InterPro" id="IPR029058">
    <property type="entry name" value="AB_hydrolase_fold"/>
</dbReference>
<name>A0A0C3PQ23_PHLG1</name>
<evidence type="ECO:0000256" key="1">
    <source>
        <dbReference type="ARBA" id="ARBA00010884"/>
    </source>
</evidence>
<dbReference type="OrthoDB" id="5954035at2759"/>
<dbReference type="PANTHER" id="PTHR10794:SF63">
    <property type="entry name" value="ALPHA_BETA HYDROLASE 1, ISOFORM A"/>
    <property type="match status" value="1"/>
</dbReference>
<dbReference type="AlphaFoldDB" id="A0A0C3PQ23"/>
<dbReference type="GO" id="GO:0047372">
    <property type="term" value="F:monoacylglycerol lipase activity"/>
    <property type="evidence" value="ECO:0007669"/>
    <property type="project" value="TreeGrafter"/>
</dbReference>
<dbReference type="EMBL" id="KN840470">
    <property type="protein sequence ID" value="KIP09138.1"/>
    <property type="molecule type" value="Genomic_DNA"/>
</dbReference>
<feature type="domain" description="AB hydrolase-1" evidence="3">
    <location>
        <begin position="117"/>
        <end position="350"/>
    </location>
</feature>
<organism evidence="4 5">
    <name type="scientific">Phlebiopsis gigantea (strain 11061_1 CR5-6)</name>
    <name type="common">White-rot fungus</name>
    <name type="synonym">Peniophora gigantea</name>
    <dbReference type="NCBI Taxonomy" id="745531"/>
    <lineage>
        <taxon>Eukaryota</taxon>
        <taxon>Fungi</taxon>
        <taxon>Dikarya</taxon>
        <taxon>Basidiomycota</taxon>
        <taxon>Agaricomycotina</taxon>
        <taxon>Agaricomycetes</taxon>
        <taxon>Polyporales</taxon>
        <taxon>Phanerochaetaceae</taxon>
        <taxon>Phlebiopsis</taxon>
    </lineage>
</organism>
<feature type="active site" description="Charge relay system" evidence="2">
    <location>
        <position position="203"/>
    </location>
</feature>
<dbReference type="Pfam" id="PF00561">
    <property type="entry name" value="Abhydrolase_1"/>
    <property type="match status" value="1"/>
</dbReference>
<dbReference type="GO" id="GO:0008126">
    <property type="term" value="F:acetylesterase activity"/>
    <property type="evidence" value="ECO:0007669"/>
    <property type="project" value="TreeGrafter"/>
</dbReference>
<keyword evidence="5" id="KW-1185">Reference proteome</keyword>
<sequence length="456" mass="49995">MGSLIRWLFRLNDTPKLIFPPSVATVTVRKSNKSEDVADVSLQELVETRCPSLHNEFRPAWWLPSGHLQTFYCVMGDFSKVDVVNYDRTLLRTLDGGTIGLDFTPVGDQSHFQKDTPVIVVLHGLTGGSHESYVRAILAPACAHPEQGGLGYRAVVVNFRGCAGVPLTTPQLYSAGHTDDIRTALLYISSKYPDAPLLGVGFSLGANVLTRYLAQEGERSRLSAACAIGCPWDLVANSVRLRTNWWSRQVYSKGMASNLKALLQRHIAAFEAHPNLEVTKAIPQVFQSSWTRTTLQQFDDTITRIAGGSSPPFPFPTAEDYYVWASSHTMLGDVRVPLLALNAEDDPIVTVLPVHVEGIAMSPWVVFSTTNGGGHLGWFEDGSQPAHPLRWFRRPVLEWLKAMGDDVVLPKVSARPLLEKDGWIMEEGRDDLGCHEISGGGRVVGAEGEEGLLAGL</sequence>
<evidence type="ECO:0000259" key="3">
    <source>
        <dbReference type="Pfam" id="PF00561"/>
    </source>
</evidence>
<proteinExistence type="inferred from homology"/>
<dbReference type="PANTHER" id="PTHR10794">
    <property type="entry name" value="ABHYDROLASE DOMAIN-CONTAINING PROTEIN"/>
    <property type="match status" value="1"/>
</dbReference>
<dbReference type="InterPro" id="IPR000073">
    <property type="entry name" value="AB_hydrolase_1"/>
</dbReference>
<evidence type="ECO:0000313" key="5">
    <source>
        <dbReference type="Proteomes" id="UP000053257"/>
    </source>
</evidence>
<comment type="similarity">
    <text evidence="1">Belongs to the AB hydrolase superfamily. AB hydrolase 4 family.</text>
</comment>
<protein>
    <recommendedName>
        <fullName evidence="3">AB hydrolase-1 domain-containing protein</fullName>
    </recommendedName>
</protein>
<dbReference type="InterPro" id="IPR012020">
    <property type="entry name" value="ABHD4"/>
</dbReference>
<dbReference type="Gene3D" id="3.40.50.1820">
    <property type="entry name" value="alpha/beta hydrolase"/>
    <property type="match status" value="1"/>
</dbReference>
<dbReference type="HOGENOM" id="CLU_032487_1_1_1"/>
<gene>
    <name evidence="4" type="ORF">PHLGIDRAFT_103403</name>
</gene>
<dbReference type="GO" id="GO:0051792">
    <property type="term" value="P:medium-chain fatty acid biosynthetic process"/>
    <property type="evidence" value="ECO:0007669"/>
    <property type="project" value="TreeGrafter"/>
</dbReference>
<evidence type="ECO:0000313" key="4">
    <source>
        <dbReference type="EMBL" id="KIP09138.1"/>
    </source>
</evidence>
<dbReference type="GO" id="GO:0051793">
    <property type="term" value="P:medium-chain fatty acid catabolic process"/>
    <property type="evidence" value="ECO:0007669"/>
    <property type="project" value="TreeGrafter"/>
</dbReference>
<feature type="active site" description="Charge relay system" evidence="2">
    <location>
        <position position="375"/>
    </location>
</feature>
<dbReference type="SUPFAM" id="SSF53474">
    <property type="entry name" value="alpha/beta-Hydrolases"/>
    <property type="match status" value="1"/>
</dbReference>